<evidence type="ECO:0000256" key="3">
    <source>
        <dbReference type="SAM" id="SignalP"/>
    </source>
</evidence>
<proteinExistence type="inferred from homology"/>
<gene>
    <name evidence="5" type="ORF">MIZ03_4289</name>
</gene>
<protein>
    <submittedName>
        <fullName evidence="5">Leu/Ile/Val-binding protein</fullName>
    </submittedName>
</protein>
<evidence type="ECO:0000256" key="1">
    <source>
        <dbReference type="ARBA" id="ARBA00010062"/>
    </source>
</evidence>
<dbReference type="InterPro" id="IPR028081">
    <property type="entry name" value="Leu-bd"/>
</dbReference>
<organism evidence="5 6">
    <name type="scientific">Rhodoferax lithotrophicus</name>
    <dbReference type="NCBI Taxonomy" id="2798804"/>
    <lineage>
        <taxon>Bacteria</taxon>
        <taxon>Pseudomonadati</taxon>
        <taxon>Pseudomonadota</taxon>
        <taxon>Betaproteobacteria</taxon>
        <taxon>Burkholderiales</taxon>
        <taxon>Comamonadaceae</taxon>
        <taxon>Rhodoferax</taxon>
    </lineage>
</organism>
<dbReference type="Gene3D" id="3.40.50.2300">
    <property type="match status" value="2"/>
</dbReference>
<accession>A0ABM7MSM0</accession>
<feature type="signal peptide" evidence="3">
    <location>
        <begin position="1"/>
        <end position="22"/>
    </location>
</feature>
<sequence>MKQVIQAAILSIGLISGTPLLAGDAGVTDTAILIGSTAVLTGPLGPQTTDYTIGSGLYFDAINAAGGVYGRKIIYKPLDDGFDVKRTLENTRKLLLDDKVFLIYNSTGTAHTAAILPLLTEHKTVIFGPVTGASTFRDHFNRYLFNVRASYANEAQRIVQQQLQVGLTKVAMVYQDDGFGNALMAEVKSAAESRKLDIPTFIKINPKQPDFNAAAAAIAQAQPQAVVMGTAGLTFSSFVKALNATTARPVIYGFSVVSTDMLNREMGAAARGIVLAQIMPSLRNGSVPVVQEYLRLLKAKNAQAEPSSSQFEGFIHAKVLVEGLRRGGKNLSTDSFIKGLETGGDISFGKFVAHYSPDSHSGSSYVELAIMDAAGQLRY</sequence>
<dbReference type="PANTHER" id="PTHR47235">
    <property type="entry name" value="BLR6548 PROTEIN"/>
    <property type="match status" value="1"/>
</dbReference>
<evidence type="ECO:0000313" key="5">
    <source>
        <dbReference type="EMBL" id="BCO29366.1"/>
    </source>
</evidence>
<feature type="domain" description="Leucine-binding protein" evidence="4">
    <location>
        <begin position="33"/>
        <end position="346"/>
    </location>
</feature>
<dbReference type="RefSeq" id="WP_223905350.1">
    <property type="nucleotide sequence ID" value="NZ_AP024238.1"/>
</dbReference>
<keyword evidence="2 3" id="KW-0732">Signal</keyword>
<keyword evidence="6" id="KW-1185">Reference proteome</keyword>
<feature type="chain" id="PRO_5045076814" evidence="3">
    <location>
        <begin position="23"/>
        <end position="379"/>
    </location>
</feature>
<evidence type="ECO:0000259" key="4">
    <source>
        <dbReference type="Pfam" id="PF13458"/>
    </source>
</evidence>
<dbReference type="EMBL" id="AP024238">
    <property type="protein sequence ID" value="BCO29366.1"/>
    <property type="molecule type" value="Genomic_DNA"/>
</dbReference>
<evidence type="ECO:0000313" key="6">
    <source>
        <dbReference type="Proteomes" id="UP000824366"/>
    </source>
</evidence>
<dbReference type="PANTHER" id="PTHR47235:SF1">
    <property type="entry name" value="BLR6548 PROTEIN"/>
    <property type="match status" value="1"/>
</dbReference>
<dbReference type="CDD" id="cd06326">
    <property type="entry name" value="PBP1_ABC_ligand_binding-like"/>
    <property type="match status" value="1"/>
</dbReference>
<dbReference type="Pfam" id="PF13458">
    <property type="entry name" value="Peripla_BP_6"/>
    <property type="match status" value="1"/>
</dbReference>
<dbReference type="SUPFAM" id="SSF53822">
    <property type="entry name" value="Periplasmic binding protein-like I"/>
    <property type="match status" value="1"/>
</dbReference>
<dbReference type="InterPro" id="IPR028082">
    <property type="entry name" value="Peripla_BP_I"/>
</dbReference>
<reference evidence="5 6" key="1">
    <citation type="journal article" date="2021" name="Microbiol. Spectr.">
        <title>A Single Bacterium Capable of Oxidation and Reduction of Iron at Circumneutral pH.</title>
        <authorList>
            <person name="Kato S."/>
            <person name="Ohkuma M."/>
        </authorList>
    </citation>
    <scope>NUCLEOTIDE SEQUENCE [LARGE SCALE GENOMIC DNA]</scope>
    <source>
        <strain evidence="5 6">MIZ03</strain>
    </source>
</reference>
<evidence type="ECO:0000256" key="2">
    <source>
        <dbReference type="ARBA" id="ARBA00022729"/>
    </source>
</evidence>
<dbReference type="Proteomes" id="UP000824366">
    <property type="component" value="Chromosome"/>
</dbReference>
<comment type="similarity">
    <text evidence="1">Belongs to the leucine-binding protein family.</text>
</comment>
<name>A0ABM7MSM0_9BURK</name>